<dbReference type="GeneID" id="101863702"/>
<dbReference type="SUPFAM" id="SSF49562">
    <property type="entry name" value="C2 domain (Calcium/lipid-binding domain, CaLB)"/>
    <property type="match status" value="1"/>
</dbReference>
<dbReference type="Pfam" id="PF12423">
    <property type="entry name" value="KIF1B"/>
    <property type="match status" value="1"/>
</dbReference>
<feature type="non-terminal residue" evidence="3">
    <location>
        <position position="274"/>
    </location>
</feature>
<feature type="domain" description="Kinesin-like KIF1-type" evidence="1">
    <location>
        <begin position="27"/>
        <end position="88"/>
    </location>
</feature>
<organism evidence="2 3">
    <name type="scientific">Aplysia californica</name>
    <name type="common">California sea hare</name>
    <dbReference type="NCBI Taxonomy" id="6500"/>
    <lineage>
        <taxon>Eukaryota</taxon>
        <taxon>Metazoa</taxon>
        <taxon>Spiralia</taxon>
        <taxon>Lophotrochozoa</taxon>
        <taxon>Mollusca</taxon>
        <taxon>Gastropoda</taxon>
        <taxon>Heterobranchia</taxon>
        <taxon>Euthyneura</taxon>
        <taxon>Tectipleura</taxon>
        <taxon>Aplysiida</taxon>
        <taxon>Aplysioidea</taxon>
        <taxon>Aplysiidae</taxon>
        <taxon>Aplysia</taxon>
    </lineage>
</organism>
<protein>
    <submittedName>
        <fullName evidence="3">Kinesin-like protein KIF13A</fullName>
    </submittedName>
</protein>
<evidence type="ECO:0000259" key="1">
    <source>
        <dbReference type="Pfam" id="PF12423"/>
    </source>
</evidence>
<dbReference type="InterPro" id="IPR022140">
    <property type="entry name" value="Kinesin-like_KIF1-typ"/>
</dbReference>
<gene>
    <name evidence="3" type="primary">LOC101863702</name>
</gene>
<dbReference type="RefSeq" id="XP_012944937.1">
    <property type="nucleotide sequence ID" value="XM_013089483.1"/>
</dbReference>
<sequence>RGAFVSEPAILVKRKQRNSQIWSVEKLENKVIDMREMYEERKASGGPMMVEESFTDQLDASLIAGDLGPPMVGDPFYESQENHNLIGVANIFLECLFHDVKLDYHVPIISQQGEVAGKLHIEISKVGGAILDRYVDMAADNDEENAVPMGAPLLIRVCIKEARGLPLALSNFVFCQYSFWGESEQCAVAPQIHPDTVVHPDSHTVNFVFSHEKVFRVPITEEFIEHCSEGALSIEVWGHRSQGFGKDVVMSDAAQAKSRSVADRWNEVMRKIEF</sequence>
<dbReference type="InterPro" id="IPR035892">
    <property type="entry name" value="C2_domain_sf"/>
</dbReference>
<dbReference type="Proteomes" id="UP000694888">
    <property type="component" value="Unplaced"/>
</dbReference>
<feature type="non-terminal residue" evidence="3">
    <location>
        <position position="1"/>
    </location>
</feature>
<keyword evidence="2" id="KW-1185">Reference proteome</keyword>
<name>A0ABM1AC84_APLCA</name>
<proteinExistence type="predicted"/>
<reference evidence="3" key="1">
    <citation type="submission" date="2025-08" db="UniProtKB">
        <authorList>
            <consortium name="RefSeq"/>
        </authorList>
    </citation>
    <scope>IDENTIFICATION</scope>
</reference>
<evidence type="ECO:0000313" key="3">
    <source>
        <dbReference type="RefSeq" id="XP_012944937.1"/>
    </source>
</evidence>
<accession>A0ABM1AC84</accession>
<evidence type="ECO:0000313" key="2">
    <source>
        <dbReference type="Proteomes" id="UP000694888"/>
    </source>
</evidence>